<sequence>MAVDLDDIDWVLIRELQRDGRVTFTELARRARLSASATTERVRRLESEGVLVGYRAQIDIAAVGIPLQAVVRLKYFGNHHQPFFDHLEASSHVLECLRITGEDCYIIRLVATSMPQLQQFVDDLARFGDTTTSIVYTETLPRRGPTAPLA</sequence>
<evidence type="ECO:0000313" key="5">
    <source>
        <dbReference type="EMBL" id="MDU0345704.1"/>
    </source>
</evidence>
<organism evidence="5 6">
    <name type="scientific">Microbacterium phycohabitans</name>
    <dbReference type="NCBI Taxonomy" id="3075993"/>
    <lineage>
        <taxon>Bacteria</taxon>
        <taxon>Bacillati</taxon>
        <taxon>Actinomycetota</taxon>
        <taxon>Actinomycetes</taxon>
        <taxon>Micrococcales</taxon>
        <taxon>Microbacteriaceae</taxon>
        <taxon>Microbacterium</taxon>
    </lineage>
</organism>
<dbReference type="InterPro" id="IPR019887">
    <property type="entry name" value="Tscrpt_reg_AsnC/Lrp_C"/>
</dbReference>
<dbReference type="PANTHER" id="PTHR30154">
    <property type="entry name" value="LEUCINE-RESPONSIVE REGULATORY PROTEIN"/>
    <property type="match status" value="1"/>
</dbReference>
<feature type="domain" description="HTH asnC-type" evidence="4">
    <location>
        <begin position="5"/>
        <end position="66"/>
    </location>
</feature>
<dbReference type="InterPro" id="IPR000485">
    <property type="entry name" value="AsnC-type_HTH_dom"/>
</dbReference>
<protein>
    <submittedName>
        <fullName evidence="5">Lrp/AsnC family transcriptional regulator</fullName>
    </submittedName>
</protein>
<reference evidence="5 6" key="1">
    <citation type="submission" date="2023-09" db="EMBL/GenBank/DDBJ databases">
        <title>Microbacterium fusihabitans sp. nov., Microbacterium phycihabitans sp. nov., and Microbacterium cervinum sp. nov., isolated from dried seaweeds of beach.</title>
        <authorList>
            <person name="Lee S.D."/>
        </authorList>
    </citation>
    <scope>NUCLEOTIDE SEQUENCE [LARGE SCALE GENOMIC DNA]</scope>
    <source>
        <strain evidence="5 6">KSW2-29</strain>
    </source>
</reference>
<evidence type="ECO:0000259" key="4">
    <source>
        <dbReference type="PROSITE" id="PS50956"/>
    </source>
</evidence>
<evidence type="ECO:0000256" key="3">
    <source>
        <dbReference type="ARBA" id="ARBA00023163"/>
    </source>
</evidence>
<keyword evidence="2" id="KW-0238">DNA-binding</keyword>
<dbReference type="Proteomes" id="UP001261125">
    <property type="component" value="Unassembled WGS sequence"/>
</dbReference>
<dbReference type="Gene3D" id="1.10.10.10">
    <property type="entry name" value="Winged helix-like DNA-binding domain superfamily/Winged helix DNA-binding domain"/>
    <property type="match status" value="1"/>
</dbReference>
<keyword evidence="3" id="KW-0804">Transcription</keyword>
<dbReference type="Gene3D" id="3.30.70.920">
    <property type="match status" value="1"/>
</dbReference>
<dbReference type="SMART" id="SM00344">
    <property type="entry name" value="HTH_ASNC"/>
    <property type="match status" value="1"/>
</dbReference>
<dbReference type="InterPro" id="IPR036388">
    <property type="entry name" value="WH-like_DNA-bd_sf"/>
</dbReference>
<dbReference type="EMBL" id="JAWDIT010000002">
    <property type="protein sequence ID" value="MDU0345704.1"/>
    <property type="molecule type" value="Genomic_DNA"/>
</dbReference>
<dbReference type="RefSeq" id="WP_316004207.1">
    <property type="nucleotide sequence ID" value="NZ_JAWDIT010000002.1"/>
</dbReference>
<evidence type="ECO:0000313" key="6">
    <source>
        <dbReference type="Proteomes" id="UP001261125"/>
    </source>
</evidence>
<keyword evidence="6" id="KW-1185">Reference proteome</keyword>
<dbReference type="PROSITE" id="PS50956">
    <property type="entry name" value="HTH_ASNC_2"/>
    <property type="match status" value="1"/>
</dbReference>
<gene>
    <name evidence="5" type="ORF">RWH44_08295</name>
</gene>
<accession>A0ABU3SLM6</accession>
<evidence type="ECO:0000256" key="1">
    <source>
        <dbReference type="ARBA" id="ARBA00023015"/>
    </source>
</evidence>
<dbReference type="InterPro" id="IPR019888">
    <property type="entry name" value="Tscrpt_reg_AsnC-like"/>
</dbReference>
<dbReference type="Pfam" id="PF13404">
    <property type="entry name" value="HTH_AsnC-type"/>
    <property type="match status" value="1"/>
</dbReference>
<comment type="caution">
    <text evidence="5">The sequence shown here is derived from an EMBL/GenBank/DDBJ whole genome shotgun (WGS) entry which is preliminary data.</text>
</comment>
<dbReference type="Pfam" id="PF01037">
    <property type="entry name" value="AsnC_trans_reg"/>
    <property type="match status" value="1"/>
</dbReference>
<dbReference type="SUPFAM" id="SSF54909">
    <property type="entry name" value="Dimeric alpha+beta barrel"/>
    <property type="match status" value="1"/>
</dbReference>
<name>A0ABU3SLM6_9MICO</name>
<dbReference type="PRINTS" id="PR00033">
    <property type="entry name" value="HTHASNC"/>
</dbReference>
<proteinExistence type="predicted"/>
<keyword evidence="1" id="KW-0805">Transcription regulation</keyword>
<evidence type="ECO:0000256" key="2">
    <source>
        <dbReference type="ARBA" id="ARBA00023125"/>
    </source>
</evidence>
<dbReference type="PANTHER" id="PTHR30154:SF53">
    <property type="entry name" value="HTH-TYPE TRANSCRIPTIONAL REGULATOR LRPC"/>
    <property type="match status" value="1"/>
</dbReference>
<dbReference type="InterPro" id="IPR011008">
    <property type="entry name" value="Dimeric_a/b-barrel"/>
</dbReference>
<dbReference type="SUPFAM" id="SSF46785">
    <property type="entry name" value="Winged helix' DNA-binding domain"/>
    <property type="match status" value="1"/>
</dbReference>
<dbReference type="InterPro" id="IPR036390">
    <property type="entry name" value="WH_DNA-bd_sf"/>
</dbReference>